<evidence type="ECO:0000313" key="3">
    <source>
        <dbReference type="Proteomes" id="UP000324965"/>
    </source>
</evidence>
<keyword evidence="3" id="KW-1185">Reference proteome</keyword>
<organism evidence="2 3">
    <name type="scientific">Streptomyces apricus</name>
    <dbReference type="NCBI Taxonomy" id="1828112"/>
    <lineage>
        <taxon>Bacteria</taxon>
        <taxon>Bacillati</taxon>
        <taxon>Actinomycetota</taxon>
        <taxon>Actinomycetes</taxon>
        <taxon>Kitasatosporales</taxon>
        <taxon>Streptomycetaceae</taxon>
        <taxon>Streptomyces</taxon>
    </lineage>
</organism>
<comment type="caution">
    <text evidence="2">The sequence shown here is derived from an EMBL/GenBank/DDBJ whole genome shotgun (WGS) entry which is preliminary data.</text>
</comment>
<name>A0A5B0B064_9ACTN</name>
<sequence length="112" mass="11912">MFAEGTWDLSVSTPIGTIDVVVRLLRRDGVLTGTARGAQEEVPLRDVLLEGDRLTWKQAVTKPLRLNLAFAVTVTGDTLTGTARAGRLPASKVTGRRRSGAQAPPQESATAT</sequence>
<proteinExistence type="predicted"/>
<dbReference type="OrthoDB" id="5145750at2"/>
<reference evidence="2 3" key="1">
    <citation type="submission" date="2019-05" db="EMBL/GenBank/DDBJ databases">
        <authorList>
            <person name="Hariharan J."/>
            <person name="Choudoir M.J."/>
            <person name="Diebold P."/>
            <person name="Panke-Buisse K."/>
            <person name="Buckley D.H."/>
        </authorList>
    </citation>
    <scope>NUCLEOTIDE SEQUENCE [LARGE SCALE GENOMIC DNA]</scope>
    <source>
        <strain evidence="2 3">SUN51</strain>
    </source>
</reference>
<feature type="region of interest" description="Disordered" evidence="1">
    <location>
        <begin position="81"/>
        <end position="112"/>
    </location>
</feature>
<evidence type="ECO:0000313" key="2">
    <source>
        <dbReference type="EMBL" id="KAA0935538.1"/>
    </source>
</evidence>
<dbReference type="EMBL" id="VDFC01000040">
    <property type="protein sequence ID" value="KAA0935538.1"/>
    <property type="molecule type" value="Genomic_DNA"/>
</dbReference>
<protein>
    <submittedName>
        <fullName evidence="2">Uncharacterized protein</fullName>
    </submittedName>
</protein>
<dbReference type="AlphaFoldDB" id="A0A5B0B064"/>
<evidence type="ECO:0000256" key="1">
    <source>
        <dbReference type="SAM" id="MobiDB-lite"/>
    </source>
</evidence>
<dbReference type="Proteomes" id="UP000324965">
    <property type="component" value="Unassembled WGS sequence"/>
</dbReference>
<accession>A0A5B0B064</accession>
<gene>
    <name evidence="2" type="ORF">FGF04_15895</name>
</gene>
<dbReference type="RefSeq" id="WP_149511944.1">
    <property type="nucleotide sequence ID" value="NZ_VDFC01000040.1"/>
</dbReference>